<gene>
    <name evidence="1" type="ORF">MY1_0830</name>
</gene>
<keyword evidence="2" id="KW-1185">Reference proteome</keyword>
<accession>F9CWE0</accession>
<dbReference type="AlphaFoldDB" id="F9CWE0"/>
<dbReference type="Proteomes" id="UP000004440">
    <property type="component" value="Unassembled WGS sequence"/>
</dbReference>
<protein>
    <submittedName>
        <fullName evidence="1">Uncharacterized protein</fullName>
    </submittedName>
</protein>
<evidence type="ECO:0000313" key="2">
    <source>
        <dbReference type="Proteomes" id="UP000004440"/>
    </source>
</evidence>
<dbReference type="STRING" id="1001994.MY1_0830"/>
<proteinExistence type="predicted"/>
<name>F9CWE0_9ARCH</name>
<sequence>MDSDIIRTEILRVLNESGKIRGTELTSRVIKRVGNEKMVHREISLLVESGEVEKKMYSKSHIEYQIINISETVNNQLKGVHKEIEIIFEDIKEFKQIIEQNKLEFQERLRTIIHLIHIVQSIDGVMKLLSHYPTFKKDRMFSQITRKISDCWEGMMEIIVHQPEEEFLNEVIGNLRISQIGTESVN</sequence>
<comment type="caution">
    <text evidence="1">The sequence shown here is derived from an EMBL/GenBank/DDBJ whole genome shotgun (WGS) entry which is preliminary data.</text>
</comment>
<dbReference type="EMBL" id="AFPU01000001">
    <property type="protein sequence ID" value="EGP93592.1"/>
    <property type="molecule type" value="Genomic_DNA"/>
</dbReference>
<dbReference type="OrthoDB" id="4867at2157"/>
<reference evidence="1 2" key="1">
    <citation type="journal article" date="2011" name="J. Bacteriol.">
        <title>Genome Sequence of an Ammonia-Oxidizing Soil Archaeon, "Candidatus Nitrosoarchaeum koreensis" MY1.</title>
        <authorList>
            <person name="Kim B.K."/>
            <person name="Jung M.Y."/>
            <person name="Yu D.S."/>
            <person name="Park S.J."/>
            <person name="Oh T.K."/>
            <person name="Rhee S.K."/>
            <person name="Kim J.F."/>
        </authorList>
    </citation>
    <scope>NUCLEOTIDE SEQUENCE [LARGE SCALE GENOMIC DNA]</scope>
    <source>
        <strain evidence="1 2">MY1</strain>
    </source>
</reference>
<organism evidence="1 2">
    <name type="scientific">Nitrosarchaeum koreense MY1</name>
    <dbReference type="NCBI Taxonomy" id="1001994"/>
    <lineage>
        <taxon>Archaea</taxon>
        <taxon>Nitrososphaerota</taxon>
        <taxon>Nitrososphaeria</taxon>
        <taxon>Nitrosopumilales</taxon>
        <taxon>Nitrosopumilaceae</taxon>
        <taxon>Nitrosarchaeum</taxon>
    </lineage>
</organism>
<dbReference type="RefSeq" id="WP_007550385.1">
    <property type="nucleotide sequence ID" value="NZ_AFPU01000001.1"/>
</dbReference>
<evidence type="ECO:0000313" key="1">
    <source>
        <dbReference type="EMBL" id="EGP93592.1"/>
    </source>
</evidence>